<comment type="caution">
    <text evidence="1">The sequence shown here is derived from an EMBL/GenBank/DDBJ whole genome shotgun (WGS) entry which is preliminary data.</text>
</comment>
<feature type="non-terminal residue" evidence="1">
    <location>
        <position position="1"/>
    </location>
</feature>
<reference evidence="1 2" key="1">
    <citation type="submission" date="2024-05" db="EMBL/GenBank/DDBJ databases">
        <title>Genome sequencing and assembly of Indian major carp, Cirrhinus mrigala (Hamilton, 1822).</title>
        <authorList>
            <person name="Mohindra V."/>
            <person name="Chowdhury L.M."/>
            <person name="Lal K."/>
            <person name="Jena J.K."/>
        </authorList>
    </citation>
    <scope>NUCLEOTIDE SEQUENCE [LARGE SCALE GENOMIC DNA]</scope>
    <source>
        <strain evidence="1">CM1030</strain>
        <tissue evidence="1">Blood</tissue>
    </source>
</reference>
<name>A0ABD0MM95_CIRMR</name>
<gene>
    <name evidence="1" type="ORF">M9458_053411</name>
</gene>
<organism evidence="1 2">
    <name type="scientific">Cirrhinus mrigala</name>
    <name type="common">Mrigala</name>
    <dbReference type="NCBI Taxonomy" id="683832"/>
    <lineage>
        <taxon>Eukaryota</taxon>
        <taxon>Metazoa</taxon>
        <taxon>Chordata</taxon>
        <taxon>Craniata</taxon>
        <taxon>Vertebrata</taxon>
        <taxon>Euteleostomi</taxon>
        <taxon>Actinopterygii</taxon>
        <taxon>Neopterygii</taxon>
        <taxon>Teleostei</taxon>
        <taxon>Ostariophysi</taxon>
        <taxon>Cypriniformes</taxon>
        <taxon>Cyprinidae</taxon>
        <taxon>Labeoninae</taxon>
        <taxon>Labeonini</taxon>
        <taxon>Cirrhinus</taxon>
    </lineage>
</organism>
<evidence type="ECO:0000313" key="2">
    <source>
        <dbReference type="Proteomes" id="UP001529510"/>
    </source>
</evidence>
<proteinExistence type="predicted"/>
<accession>A0ABD0MM95</accession>
<dbReference type="AlphaFoldDB" id="A0ABD0MM95"/>
<dbReference type="EMBL" id="JAMKFB020000255">
    <property type="protein sequence ID" value="KAL0151220.1"/>
    <property type="molecule type" value="Genomic_DNA"/>
</dbReference>
<protein>
    <submittedName>
        <fullName evidence="1">Uncharacterized protein</fullName>
    </submittedName>
</protein>
<evidence type="ECO:0000313" key="1">
    <source>
        <dbReference type="EMBL" id="KAL0151220.1"/>
    </source>
</evidence>
<dbReference type="Proteomes" id="UP001529510">
    <property type="component" value="Unassembled WGS sequence"/>
</dbReference>
<keyword evidence="2" id="KW-1185">Reference proteome</keyword>
<sequence length="96" mass="11048">NQLMGDLNKASKWCLEQSSVLLGSVQLPKVLCMEDEDLDEAMDKLQKAEFSEDRIVALEPFSFIFTEMKDMNLFLEHVVDVMNLKVFCLTETERNA</sequence>